<proteinExistence type="predicted"/>
<keyword evidence="2" id="KW-1185">Reference proteome</keyword>
<reference evidence="1 2" key="1">
    <citation type="submission" date="2021-06" db="EMBL/GenBank/DDBJ databases">
        <authorList>
            <person name="Palmer J.M."/>
        </authorList>
    </citation>
    <scope>NUCLEOTIDE SEQUENCE [LARGE SCALE GENOMIC DNA]</scope>
    <source>
        <strain evidence="1 2">MEX-2019</strain>
        <tissue evidence="1">Muscle</tissue>
    </source>
</reference>
<name>A0AAV9SDS2_9TELE</name>
<gene>
    <name evidence="1" type="ORF">CRENBAI_013649</name>
</gene>
<evidence type="ECO:0000313" key="2">
    <source>
        <dbReference type="Proteomes" id="UP001311232"/>
    </source>
</evidence>
<dbReference type="AlphaFoldDB" id="A0AAV9SDS2"/>
<sequence>MILFFISFQIPPESFGSNLSGSSSQNMMLPPPCFSVYMVIVALDTTFFLEIWPKSSSSVSSHHNTFYYQVHRDSARPGCFVWRKLLLTCEPAPYSRSGVTSLYNSKSNFCPHSY</sequence>
<dbReference type="EMBL" id="JAHHUM010000556">
    <property type="protein sequence ID" value="KAK5619553.1"/>
    <property type="molecule type" value="Genomic_DNA"/>
</dbReference>
<accession>A0AAV9SDS2</accession>
<organism evidence="1 2">
    <name type="scientific">Crenichthys baileyi</name>
    <name type="common">White River springfish</name>
    <dbReference type="NCBI Taxonomy" id="28760"/>
    <lineage>
        <taxon>Eukaryota</taxon>
        <taxon>Metazoa</taxon>
        <taxon>Chordata</taxon>
        <taxon>Craniata</taxon>
        <taxon>Vertebrata</taxon>
        <taxon>Euteleostomi</taxon>
        <taxon>Actinopterygii</taxon>
        <taxon>Neopterygii</taxon>
        <taxon>Teleostei</taxon>
        <taxon>Neoteleostei</taxon>
        <taxon>Acanthomorphata</taxon>
        <taxon>Ovalentaria</taxon>
        <taxon>Atherinomorphae</taxon>
        <taxon>Cyprinodontiformes</taxon>
        <taxon>Goodeidae</taxon>
        <taxon>Crenichthys</taxon>
    </lineage>
</organism>
<evidence type="ECO:0000313" key="1">
    <source>
        <dbReference type="EMBL" id="KAK5619553.1"/>
    </source>
</evidence>
<comment type="caution">
    <text evidence="1">The sequence shown here is derived from an EMBL/GenBank/DDBJ whole genome shotgun (WGS) entry which is preliminary data.</text>
</comment>
<dbReference type="Proteomes" id="UP001311232">
    <property type="component" value="Unassembled WGS sequence"/>
</dbReference>
<protein>
    <submittedName>
        <fullName evidence="1">Uncharacterized protein</fullName>
    </submittedName>
</protein>